<dbReference type="AlphaFoldDB" id="A0A6C0IZE5"/>
<name>A0A6C0IZE5_9ZZZZ</name>
<sequence>MQEVWIDHLSRLLKSLESEKNGRAIHELRRSFEAGKKQARLLPQVEAIYLASKDRDDFKPESDPILYQTWFNQQKFKLTLGLKEVTLVSTGNPAQLKANIYRLFSKWDPNLYSAPPEEKISQNFGISSKRLKMAMKQMNRLTDEQLAAMVAKIPEGQELDVMNTANLEELLSSESARGTASAIAERVKKVMKK</sequence>
<reference evidence="1" key="1">
    <citation type="journal article" date="2020" name="Nature">
        <title>Giant virus diversity and host interactions through global metagenomics.</title>
        <authorList>
            <person name="Schulz F."/>
            <person name="Roux S."/>
            <person name="Paez-Espino D."/>
            <person name="Jungbluth S."/>
            <person name="Walsh D.A."/>
            <person name="Denef V.J."/>
            <person name="McMahon K.D."/>
            <person name="Konstantinidis K.T."/>
            <person name="Eloe-Fadrosh E.A."/>
            <person name="Kyrpides N.C."/>
            <person name="Woyke T."/>
        </authorList>
    </citation>
    <scope>NUCLEOTIDE SEQUENCE</scope>
    <source>
        <strain evidence="1">GVMAG-M-3300025572-1</strain>
    </source>
</reference>
<proteinExistence type="predicted"/>
<organism evidence="1">
    <name type="scientific">viral metagenome</name>
    <dbReference type="NCBI Taxonomy" id="1070528"/>
    <lineage>
        <taxon>unclassified sequences</taxon>
        <taxon>metagenomes</taxon>
        <taxon>organismal metagenomes</taxon>
    </lineage>
</organism>
<protein>
    <submittedName>
        <fullName evidence="1">Uncharacterized protein</fullName>
    </submittedName>
</protein>
<dbReference type="EMBL" id="MN740285">
    <property type="protein sequence ID" value="QHT97959.1"/>
    <property type="molecule type" value="Genomic_DNA"/>
</dbReference>
<evidence type="ECO:0000313" key="1">
    <source>
        <dbReference type="EMBL" id="QHT97959.1"/>
    </source>
</evidence>
<accession>A0A6C0IZE5</accession>